<dbReference type="AlphaFoldDB" id="B6ALE9"/>
<reference evidence="2" key="1">
    <citation type="journal article" date="2004" name="Nature">
        <title>Community structure and metabolism through reconstruction of microbial genomes from the environment.</title>
        <authorList>
            <person name="Tyson G.W."/>
            <person name="Chapman J."/>
            <person name="Hugenholtz P."/>
            <person name="Allen E.E."/>
            <person name="Ram R.J."/>
            <person name="Richardson P.M."/>
            <person name="Solovyev V.V."/>
            <person name="Rubin E.M."/>
            <person name="Rokhsar D.S."/>
            <person name="Banfield J.F."/>
        </authorList>
    </citation>
    <scope>NUCLEOTIDE SEQUENCE [LARGE SCALE GENOMIC DNA]</scope>
</reference>
<feature type="domain" description="Thoeris protein ThsB TIR-like" evidence="1">
    <location>
        <begin position="9"/>
        <end position="112"/>
    </location>
</feature>
<dbReference type="EMBL" id="DS995259">
    <property type="protein sequence ID" value="EDZ40403.1"/>
    <property type="molecule type" value="Genomic_DNA"/>
</dbReference>
<dbReference type="Pfam" id="PF08937">
    <property type="entry name" value="ThsB_TIR"/>
    <property type="match status" value="1"/>
</dbReference>
<proteinExistence type="predicted"/>
<protein>
    <recommendedName>
        <fullName evidence="1">Thoeris protein ThsB TIR-like domain-containing protein</fullName>
    </recommendedName>
</protein>
<reference evidence="2" key="2">
    <citation type="journal article" date="2008" name="PLoS Biol.">
        <title>Population genomic analysis of strain variation in Leptospirillum group II bacteria involved in acid mine drainage formation.</title>
        <authorList>
            <person name="Simmons S.L."/>
            <person name="Dibartolo G."/>
            <person name="Denef V.J."/>
            <person name="Goltsman D.S."/>
            <person name="Thelen M.P."/>
            <person name="Banfield J.F."/>
        </authorList>
    </citation>
    <scope>NUCLEOTIDE SEQUENCE [LARGE SCALE GENOMIC DNA]</scope>
</reference>
<dbReference type="SUPFAM" id="SSF52206">
    <property type="entry name" value="Hypothetical protein MTH538"/>
    <property type="match status" value="1"/>
</dbReference>
<dbReference type="InterPro" id="IPR036490">
    <property type="entry name" value="ThsB_TIR-like_sf"/>
</dbReference>
<dbReference type="Gene3D" id="3.40.50.9200">
    <property type="entry name" value="Hypothetical protein MTH538"/>
    <property type="match status" value="1"/>
</dbReference>
<evidence type="ECO:0000313" key="2">
    <source>
        <dbReference type="EMBL" id="EDZ40403.1"/>
    </source>
</evidence>
<gene>
    <name evidence="2" type="ORF">CGL2_11346182</name>
</gene>
<accession>B6ALE9</accession>
<dbReference type="InterPro" id="IPR015032">
    <property type="entry name" value="ThsB__TIR-like_domain"/>
</dbReference>
<name>B6ALE9_9BACT</name>
<sequence>MSSYQIHIFISHSWSYSGHYDTLSDWIFGKDWSVGQESINFMDFSVPKNDPIHNAPTKRELKEAIYAQIARSHVIVIPTGMYASYSEWIKKEIDGSKTYSKPILAVEPWGQQRSASVVGQAAKKIVGWNSESVVNGIWSLYREK</sequence>
<evidence type="ECO:0000259" key="1">
    <source>
        <dbReference type="Pfam" id="PF08937"/>
    </source>
</evidence>
<organism evidence="2">
    <name type="scientific">Leptospirillum sp. Group II '5-way CG'</name>
    <dbReference type="NCBI Taxonomy" id="419541"/>
    <lineage>
        <taxon>Bacteria</taxon>
        <taxon>Pseudomonadati</taxon>
        <taxon>Nitrospirota</taxon>
        <taxon>Nitrospiria</taxon>
        <taxon>Nitrospirales</taxon>
        <taxon>Nitrospiraceae</taxon>
        <taxon>Leptospirillum</taxon>
    </lineage>
</organism>